<feature type="region of interest" description="Disordered" evidence="1">
    <location>
        <begin position="1"/>
        <end position="21"/>
    </location>
</feature>
<evidence type="ECO:0000313" key="2">
    <source>
        <dbReference type="EMBL" id="MCH8617063.1"/>
    </source>
</evidence>
<keyword evidence="3" id="KW-1185">Reference proteome</keyword>
<organism evidence="2 3">
    <name type="scientific">Sphingomonas telluris</name>
    <dbReference type="NCBI Taxonomy" id="2907998"/>
    <lineage>
        <taxon>Bacteria</taxon>
        <taxon>Pseudomonadati</taxon>
        <taxon>Pseudomonadota</taxon>
        <taxon>Alphaproteobacteria</taxon>
        <taxon>Sphingomonadales</taxon>
        <taxon>Sphingomonadaceae</taxon>
        <taxon>Sphingomonas</taxon>
    </lineage>
</organism>
<feature type="region of interest" description="Disordered" evidence="1">
    <location>
        <begin position="50"/>
        <end position="82"/>
    </location>
</feature>
<protein>
    <recommendedName>
        <fullName evidence="4">DUF2382 domain-containing protein</fullName>
    </recommendedName>
</protein>
<accession>A0ABS9VQ24</accession>
<dbReference type="Proteomes" id="UP001203058">
    <property type="component" value="Unassembled WGS sequence"/>
</dbReference>
<evidence type="ECO:0000313" key="3">
    <source>
        <dbReference type="Proteomes" id="UP001203058"/>
    </source>
</evidence>
<reference evidence="2 3" key="1">
    <citation type="submission" date="2022-03" db="EMBL/GenBank/DDBJ databases">
        <authorList>
            <person name="Jo J.-H."/>
            <person name="Im W.-T."/>
        </authorList>
    </citation>
    <scope>NUCLEOTIDE SEQUENCE [LARGE SCALE GENOMIC DNA]</scope>
    <source>
        <strain evidence="2 3">SM33</strain>
    </source>
</reference>
<dbReference type="EMBL" id="JAKZHW010000002">
    <property type="protein sequence ID" value="MCH8617063.1"/>
    <property type="molecule type" value="Genomic_DNA"/>
</dbReference>
<sequence length="82" mass="9324">MENRRTEIAREHDDHELIESMVGEEPTPRFEGTAGGNLQADIATKIELERVRDPERHEGVNKGDKVKHGEESLTRHPPDMTP</sequence>
<comment type="caution">
    <text evidence="2">The sequence shown here is derived from an EMBL/GenBank/DDBJ whole genome shotgun (WGS) entry which is preliminary data.</text>
</comment>
<name>A0ABS9VQ24_9SPHN</name>
<evidence type="ECO:0008006" key="4">
    <source>
        <dbReference type="Google" id="ProtNLM"/>
    </source>
</evidence>
<feature type="compositionally biased region" description="Basic and acidic residues" evidence="1">
    <location>
        <begin position="1"/>
        <end position="18"/>
    </location>
</feature>
<proteinExistence type="predicted"/>
<gene>
    <name evidence="2" type="ORF">LZ016_13260</name>
</gene>
<evidence type="ECO:0000256" key="1">
    <source>
        <dbReference type="SAM" id="MobiDB-lite"/>
    </source>
</evidence>
<dbReference type="RefSeq" id="WP_241447936.1">
    <property type="nucleotide sequence ID" value="NZ_JAKZHW010000002.1"/>
</dbReference>